<evidence type="ECO:0000256" key="1">
    <source>
        <dbReference type="SAM" id="SignalP"/>
    </source>
</evidence>
<sequence length="164" mass="17385">MKKIGMIISLFSSSVFASTATVNVPVKGTITSTTCTFTADSEVNFGSITALNVNNNTVPEKDINMTINCDWTATNIKLTFIPGAIVTGDPKIMKSGLAGVGFKLPTMGSISNLSFNTEHIWSSVGIPNGGQRSMPVKIKPVKIPSEDIAAGNIDTTLIIRLSYD</sequence>
<feature type="signal peptide" evidence="1">
    <location>
        <begin position="1"/>
        <end position="17"/>
    </location>
</feature>
<keyword evidence="1" id="KW-0732">Signal</keyword>
<dbReference type="GO" id="GO:0043709">
    <property type="term" value="P:cell adhesion involved in single-species biofilm formation"/>
    <property type="evidence" value="ECO:0007669"/>
    <property type="project" value="TreeGrafter"/>
</dbReference>
<accession>A0AAN4F0W5</accession>
<dbReference type="InterPro" id="IPR036937">
    <property type="entry name" value="Adhesion_dom_fimbrial_sf"/>
</dbReference>
<feature type="chain" id="PRO_5043011458" evidence="1">
    <location>
        <begin position="18"/>
        <end position="164"/>
    </location>
</feature>
<protein>
    <submittedName>
        <fullName evidence="3">Fimbrial protein</fullName>
    </submittedName>
</protein>
<dbReference type="InterPro" id="IPR008966">
    <property type="entry name" value="Adhesion_dom_sf"/>
</dbReference>
<dbReference type="Pfam" id="PF00419">
    <property type="entry name" value="Fimbrial"/>
    <property type="match status" value="1"/>
</dbReference>
<dbReference type="GO" id="GO:0009289">
    <property type="term" value="C:pilus"/>
    <property type="evidence" value="ECO:0007669"/>
    <property type="project" value="InterPro"/>
</dbReference>
<dbReference type="Gene3D" id="2.60.40.1090">
    <property type="entry name" value="Fimbrial-type adhesion domain"/>
    <property type="match status" value="1"/>
</dbReference>
<dbReference type="PANTHER" id="PTHR33420:SF32">
    <property type="entry name" value="FIMBRIAL-LIKE PROTEIN"/>
    <property type="match status" value="1"/>
</dbReference>
<feature type="domain" description="Fimbrial-type adhesion" evidence="2">
    <location>
        <begin position="26"/>
        <end position="164"/>
    </location>
</feature>
<organism evidence="3 4">
    <name type="scientific">Citrobacter freundii</name>
    <dbReference type="NCBI Taxonomy" id="546"/>
    <lineage>
        <taxon>Bacteria</taxon>
        <taxon>Pseudomonadati</taxon>
        <taxon>Pseudomonadota</taxon>
        <taxon>Gammaproteobacteria</taxon>
        <taxon>Enterobacterales</taxon>
        <taxon>Enterobacteriaceae</taxon>
        <taxon>Citrobacter</taxon>
        <taxon>Citrobacter freundii complex</taxon>
    </lineage>
</organism>
<dbReference type="PANTHER" id="PTHR33420">
    <property type="entry name" value="FIMBRIAL SUBUNIT ELFA-RELATED"/>
    <property type="match status" value="1"/>
</dbReference>
<evidence type="ECO:0000313" key="4">
    <source>
        <dbReference type="Proteomes" id="UP001169574"/>
    </source>
</evidence>
<dbReference type="InterPro" id="IPR000259">
    <property type="entry name" value="Adhesion_dom_fimbrial"/>
</dbReference>
<reference evidence="3" key="1">
    <citation type="submission" date="2024-02" db="EMBL/GenBank/DDBJ databases">
        <authorList>
            <consortium name="Clinical and Environmental Microbiology Branch: Whole genome sequencing antimicrobial resistance pathogens in the healthcare setting"/>
        </authorList>
    </citation>
    <scope>NUCLEOTIDE SEQUENCE</scope>
    <source>
        <strain evidence="3">Whole organism</strain>
    </source>
</reference>
<dbReference type="RefSeq" id="WP_003845287.1">
    <property type="nucleotide sequence ID" value="NZ_JADVEK010000010.1"/>
</dbReference>
<comment type="caution">
    <text evidence="3">The sequence shown here is derived from an EMBL/GenBank/DDBJ whole genome shotgun (WGS) entry which is preliminary data.</text>
</comment>
<dbReference type="EMBL" id="ABLGCN030000012">
    <property type="protein sequence ID" value="EMM7459486.1"/>
    <property type="molecule type" value="Genomic_DNA"/>
</dbReference>
<proteinExistence type="predicted"/>
<evidence type="ECO:0000313" key="3">
    <source>
        <dbReference type="EMBL" id="EMM7459486.1"/>
    </source>
</evidence>
<dbReference type="InterPro" id="IPR050263">
    <property type="entry name" value="Bact_Fimbrial_Adh_Pro"/>
</dbReference>
<dbReference type="Proteomes" id="UP001169574">
    <property type="component" value="Unassembled WGS sequence"/>
</dbReference>
<dbReference type="SUPFAM" id="SSF49401">
    <property type="entry name" value="Bacterial adhesins"/>
    <property type="match status" value="1"/>
</dbReference>
<evidence type="ECO:0000259" key="2">
    <source>
        <dbReference type="Pfam" id="PF00419"/>
    </source>
</evidence>
<name>A0AAN4F0W5_CITFR</name>
<dbReference type="AlphaFoldDB" id="A0AAN4F0W5"/>
<gene>
    <name evidence="3" type="ORF">P7U51_004051</name>
</gene>